<evidence type="ECO:0000313" key="7">
    <source>
        <dbReference type="EMBL" id="MBZ3889686.1"/>
    </source>
</evidence>
<dbReference type="PANTHER" id="PTHR11502">
    <property type="entry name" value="40S RIBOSOMAL PROTEIN S6"/>
    <property type="match status" value="1"/>
</dbReference>
<name>A0AA41NFZ5_SCICA</name>
<dbReference type="GO" id="GO:1990904">
    <property type="term" value="C:ribonucleoprotein complex"/>
    <property type="evidence" value="ECO:0007669"/>
    <property type="project" value="UniProtKB-KW"/>
</dbReference>
<evidence type="ECO:0000256" key="2">
    <source>
        <dbReference type="ARBA" id="ARBA00022980"/>
    </source>
</evidence>
<sequence>MKLNISFPVPGCQKLIEVDNKLKLYNFYEKYMTTEIAANALGEEWKGRKPINKEGKKLRTKAPKIQQFVMPHVLQHKCLCMQRTQKNKEEAAEYAKLLTKRMKEAKEKHQEQIAKRYRLYSLKASMSEFN</sequence>
<dbReference type="Proteomes" id="UP001166674">
    <property type="component" value="Unassembled WGS sequence"/>
</dbReference>
<dbReference type="GO" id="GO:0003735">
    <property type="term" value="F:structural constituent of ribosome"/>
    <property type="evidence" value="ECO:0007669"/>
    <property type="project" value="InterPro"/>
</dbReference>
<keyword evidence="8" id="KW-1185">Reference proteome</keyword>
<evidence type="ECO:0000256" key="1">
    <source>
        <dbReference type="ARBA" id="ARBA00009312"/>
    </source>
</evidence>
<dbReference type="AlphaFoldDB" id="A0AA41NFZ5"/>
<comment type="similarity">
    <text evidence="1">Belongs to the eukaryotic ribosomal protein eS6 family.</text>
</comment>
<dbReference type="Gene3D" id="1.20.5.2650">
    <property type="match status" value="1"/>
</dbReference>
<dbReference type="SMART" id="SM01405">
    <property type="entry name" value="Ribosomal_S6e"/>
    <property type="match status" value="1"/>
</dbReference>
<dbReference type="GO" id="GO:0005840">
    <property type="term" value="C:ribosome"/>
    <property type="evidence" value="ECO:0007669"/>
    <property type="project" value="UniProtKB-KW"/>
</dbReference>
<keyword evidence="6" id="KW-0175">Coiled coil</keyword>
<evidence type="ECO:0000256" key="4">
    <source>
        <dbReference type="ARBA" id="ARBA00035278"/>
    </source>
</evidence>
<evidence type="ECO:0000256" key="6">
    <source>
        <dbReference type="SAM" id="Coils"/>
    </source>
</evidence>
<keyword evidence="3" id="KW-0687">Ribonucleoprotein</keyword>
<evidence type="ECO:0000256" key="3">
    <source>
        <dbReference type="ARBA" id="ARBA00023274"/>
    </source>
</evidence>
<proteinExistence type="inferred from homology"/>
<accession>A0AA41NFZ5</accession>
<organism evidence="7 8">
    <name type="scientific">Sciurus carolinensis</name>
    <name type="common">Eastern gray squirrel</name>
    <dbReference type="NCBI Taxonomy" id="30640"/>
    <lineage>
        <taxon>Eukaryota</taxon>
        <taxon>Metazoa</taxon>
        <taxon>Chordata</taxon>
        <taxon>Craniata</taxon>
        <taxon>Vertebrata</taxon>
        <taxon>Euteleostomi</taxon>
        <taxon>Mammalia</taxon>
        <taxon>Eutheria</taxon>
        <taxon>Euarchontoglires</taxon>
        <taxon>Glires</taxon>
        <taxon>Rodentia</taxon>
        <taxon>Sciuromorpha</taxon>
        <taxon>Sciuridae</taxon>
        <taxon>Sciurinae</taxon>
        <taxon>Sciurini</taxon>
        <taxon>Sciurus</taxon>
    </lineage>
</organism>
<dbReference type="Pfam" id="PF01092">
    <property type="entry name" value="Ribosomal_S6e"/>
    <property type="match status" value="1"/>
</dbReference>
<dbReference type="EMBL" id="JAATJV010433651">
    <property type="protein sequence ID" value="MBZ3889686.1"/>
    <property type="molecule type" value="Genomic_DNA"/>
</dbReference>
<dbReference type="GO" id="GO:0006412">
    <property type="term" value="P:translation"/>
    <property type="evidence" value="ECO:0007669"/>
    <property type="project" value="InterPro"/>
</dbReference>
<reference evidence="7" key="1">
    <citation type="submission" date="2020-03" db="EMBL/GenBank/DDBJ databases">
        <title>Studies in the Genomics of Life Span.</title>
        <authorList>
            <person name="Glass D."/>
        </authorList>
    </citation>
    <scope>NUCLEOTIDE SEQUENCE</scope>
    <source>
        <strain evidence="7">SUZIE</strain>
        <tissue evidence="7">Muscle</tissue>
    </source>
</reference>
<evidence type="ECO:0000256" key="5">
    <source>
        <dbReference type="ARBA" id="ARBA00035403"/>
    </source>
</evidence>
<gene>
    <name evidence="7" type="ORF">SUZIE_204200</name>
</gene>
<dbReference type="InterPro" id="IPR001377">
    <property type="entry name" value="Ribosomal_eS6"/>
</dbReference>
<keyword evidence="2 7" id="KW-0689">Ribosomal protein</keyword>
<comment type="caution">
    <text evidence="7">The sequence shown here is derived from an EMBL/GenBank/DDBJ whole genome shotgun (WGS) entry which is preliminary data.</text>
</comment>
<evidence type="ECO:0000313" key="8">
    <source>
        <dbReference type="Proteomes" id="UP001166674"/>
    </source>
</evidence>
<feature type="coiled-coil region" evidence="6">
    <location>
        <begin position="88"/>
        <end position="115"/>
    </location>
</feature>
<protein>
    <recommendedName>
        <fullName evidence="4">Small ribosomal subunit protein eS6</fullName>
    </recommendedName>
    <alternativeName>
        <fullName evidence="5">40S ribosomal protein S6</fullName>
    </alternativeName>
</protein>